<dbReference type="GeneID" id="94833824"/>
<dbReference type="EMBL" id="MLAK01000545">
    <property type="protein sequence ID" value="OHT13228.1"/>
    <property type="molecule type" value="Genomic_DNA"/>
</dbReference>
<evidence type="ECO:0000313" key="2">
    <source>
        <dbReference type="Proteomes" id="UP000179807"/>
    </source>
</evidence>
<accession>A0A1J4KTY5</accession>
<protein>
    <submittedName>
        <fullName evidence="1">Uncharacterized protein</fullName>
    </submittedName>
</protein>
<dbReference type="Gene3D" id="1.25.10.10">
    <property type="entry name" value="Leucine-rich Repeat Variant"/>
    <property type="match status" value="1"/>
</dbReference>
<sequence length="479" mass="56194">MTIAYKAGEEPRHKFFVYQQALESLETKKKKQLFKIITYIIDSFNNALYTDLLKGFSLLNSFIRANDYPIELLNEHKFNQLFNEFFHIPQFQPFFENVLRPLNILVATSKFDITPFENTDFFLFFIENVIIFLKEKSNGIEFLSNIIYLSNEPILIFMQNGVLSKIIDLFNKETSETVKFSCFKYISSLCKSDPDSSQILDEVFPQLFSILRRSMIEQINQGMPARFLEYLSVLQERTSSENIYIILKGINISPFIVECGNMVSEEYQQAVFTIVEFFVRFSLLQKNEISWEHFEFVFSSEFSDDLVKSFLKMGSILILYQIQYLDPNYENPFMNLILDTINERSFKVKKEAFRFLFEYVKLNPSIIVPLVENGFLCCVSQYIEAVGHELKYTLISTLNYILCFYMDNQMHIEFIQAILEDDLLDKITEIDVEDEVPKNDHSISNQLAFFWSNFNEVTKMVQLEVANESFEGNEIDGDS</sequence>
<proteinExistence type="predicted"/>
<dbReference type="AlphaFoldDB" id="A0A1J4KTY5"/>
<dbReference type="VEuPathDB" id="TrichDB:TRFO_16666"/>
<dbReference type="InterPro" id="IPR011989">
    <property type="entry name" value="ARM-like"/>
</dbReference>
<name>A0A1J4KTY5_9EUKA</name>
<dbReference type="SUPFAM" id="SSF48371">
    <property type="entry name" value="ARM repeat"/>
    <property type="match status" value="1"/>
</dbReference>
<comment type="caution">
    <text evidence="1">The sequence shown here is derived from an EMBL/GenBank/DDBJ whole genome shotgun (WGS) entry which is preliminary data.</text>
</comment>
<evidence type="ECO:0000313" key="1">
    <source>
        <dbReference type="EMBL" id="OHT13228.1"/>
    </source>
</evidence>
<keyword evidence="2" id="KW-1185">Reference proteome</keyword>
<gene>
    <name evidence="1" type="ORF">TRFO_16666</name>
</gene>
<dbReference type="RefSeq" id="XP_068366364.1">
    <property type="nucleotide sequence ID" value="XM_068499120.1"/>
</dbReference>
<dbReference type="InterPro" id="IPR016024">
    <property type="entry name" value="ARM-type_fold"/>
</dbReference>
<dbReference type="Proteomes" id="UP000179807">
    <property type="component" value="Unassembled WGS sequence"/>
</dbReference>
<reference evidence="1" key="1">
    <citation type="submission" date="2016-10" db="EMBL/GenBank/DDBJ databases">
        <authorList>
            <person name="Benchimol M."/>
            <person name="Almeida L.G."/>
            <person name="Vasconcelos A.T."/>
            <person name="Perreira-Neves A."/>
            <person name="Rosa I.A."/>
            <person name="Tasca T."/>
            <person name="Bogo M.R."/>
            <person name="de Souza W."/>
        </authorList>
    </citation>
    <scope>NUCLEOTIDE SEQUENCE [LARGE SCALE GENOMIC DNA]</scope>
    <source>
        <strain evidence="1">K</strain>
    </source>
</reference>
<organism evidence="1 2">
    <name type="scientific">Tritrichomonas foetus</name>
    <dbReference type="NCBI Taxonomy" id="1144522"/>
    <lineage>
        <taxon>Eukaryota</taxon>
        <taxon>Metamonada</taxon>
        <taxon>Parabasalia</taxon>
        <taxon>Tritrichomonadida</taxon>
        <taxon>Tritrichomonadidae</taxon>
        <taxon>Tritrichomonas</taxon>
    </lineage>
</organism>